<evidence type="ECO:0000313" key="12">
    <source>
        <dbReference type="EMBL" id="SUZ52682.1"/>
    </source>
</evidence>
<evidence type="ECO:0000256" key="9">
    <source>
        <dbReference type="ARBA" id="ARBA00047851"/>
    </source>
</evidence>
<protein>
    <recommendedName>
        <fullName evidence="3">thiamine phosphate synthase</fullName>
        <ecNumber evidence="3">2.5.1.3</ecNumber>
    </recommendedName>
</protein>
<dbReference type="InterPro" id="IPR013785">
    <property type="entry name" value="Aldolase_TIM"/>
</dbReference>
<proteinExistence type="inferred from homology"/>
<evidence type="ECO:0000256" key="4">
    <source>
        <dbReference type="ARBA" id="ARBA00022679"/>
    </source>
</evidence>
<keyword evidence="5" id="KW-0479">Metal-binding</keyword>
<evidence type="ECO:0000256" key="8">
    <source>
        <dbReference type="ARBA" id="ARBA00047334"/>
    </source>
</evidence>
<feature type="domain" description="Thiamine phosphate synthase/TenI" evidence="11">
    <location>
        <begin position="9"/>
        <end position="181"/>
    </location>
</feature>
<dbReference type="CDD" id="cd00564">
    <property type="entry name" value="TMP_TenI"/>
    <property type="match status" value="1"/>
</dbReference>
<feature type="non-terminal residue" evidence="12">
    <location>
        <position position="1"/>
    </location>
</feature>
<dbReference type="InterPro" id="IPR022998">
    <property type="entry name" value="ThiamineP_synth_TenI"/>
</dbReference>
<dbReference type="GO" id="GO:0046872">
    <property type="term" value="F:metal ion binding"/>
    <property type="evidence" value="ECO:0007669"/>
    <property type="project" value="UniProtKB-KW"/>
</dbReference>
<keyword evidence="7" id="KW-0784">Thiamine biosynthesis</keyword>
<dbReference type="InterPro" id="IPR034291">
    <property type="entry name" value="TMP_synthase"/>
</dbReference>
<comment type="pathway">
    <text evidence="2">Cofactor biosynthesis; thiamine diphosphate biosynthesis; thiamine phosphate from 4-amino-2-methyl-5-diphosphomethylpyrimidine and 4-methyl-5-(2-phosphoethyl)-thiazole: step 1/1.</text>
</comment>
<keyword evidence="4" id="KW-0808">Transferase</keyword>
<dbReference type="Gene3D" id="3.20.20.70">
    <property type="entry name" value="Aldolase class I"/>
    <property type="match status" value="1"/>
</dbReference>
<dbReference type="PANTHER" id="PTHR20857">
    <property type="entry name" value="THIAMINE-PHOSPHATE PYROPHOSPHORYLASE"/>
    <property type="match status" value="1"/>
</dbReference>
<dbReference type="SUPFAM" id="SSF51391">
    <property type="entry name" value="Thiamin phosphate synthase"/>
    <property type="match status" value="1"/>
</dbReference>
<evidence type="ECO:0000256" key="5">
    <source>
        <dbReference type="ARBA" id="ARBA00022723"/>
    </source>
</evidence>
<comment type="cofactor">
    <cofactor evidence="1">
        <name>Mg(2+)</name>
        <dbReference type="ChEBI" id="CHEBI:18420"/>
    </cofactor>
</comment>
<accession>A0A381NDN4</accession>
<evidence type="ECO:0000256" key="3">
    <source>
        <dbReference type="ARBA" id="ARBA00012830"/>
    </source>
</evidence>
<evidence type="ECO:0000256" key="1">
    <source>
        <dbReference type="ARBA" id="ARBA00001946"/>
    </source>
</evidence>
<keyword evidence="6" id="KW-0460">Magnesium</keyword>
<dbReference type="UniPathway" id="UPA00060">
    <property type="reaction ID" value="UER00141"/>
</dbReference>
<dbReference type="GO" id="GO:0004789">
    <property type="term" value="F:thiamine-phosphate diphosphorylase activity"/>
    <property type="evidence" value="ECO:0007669"/>
    <property type="project" value="UniProtKB-EC"/>
</dbReference>
<evidence type="ECO:0000256" key="6">
    <source>
        <dbReference type="ARBA" id="ARBA00022842"/>
    </source>
</evidence>
<dbReference type="PANTHER" id="PTHR20857:SF15">
    <property type="entry name" value="THIAMINE-PHOSPHATE SYNTHASE"/>
    <property type="match status" value="1"/>
</dbReference>
<comment type="catalytic activity">
    <reaction evidence="9">
        <text>2-(2-carboxy-4-methylthiazol-5-yl)ethyl phosphate + 4-amino-2-methyl-5-(diphosphooxymethyl)pyrimidine + 2 H(+) = thiamine phosphate + CO2 + diphosphate</text>
        <dbReference type="Rhea" id="RHEA:47848"/>
        <dbReference type="ChEBI" id="CHEBI:15378"/>
        <dbReference type="ChEBI" id="CHEBI:16526"/>
        <dbReference type="ChEBI" id="CHEBI:33019"/>
        <dbReference type="ChEBI" id="CHEBI:37575"/>
        <dbReference type="ChEBI" id="CHEBI:57841"/>
        <dbReference type="ChEBI" id="CHEBI:62890"/>
        <dbReference type="EC" id="2.5.1.3"/>
    </reaction>
</comment>
<dbReference type="HAMAP" id="MF_00097">
    <property type="entry name" value="TMP_synthase"/>
    <property type="match status" value="1"/>
</dbReference>
<dbReference type="GO" id="GO:0009228">
    <property type="term" value="P:thiamine biosynthetic process"/>
    <property type="evidence" value="ECO:0007669"/>
    <property type="project" value="UniProtKB-KW"/>
</dbReference>
<organism evidence="12">
    <name type="scientific">marine metagenome</name>
    <dbReference type="NCBI Taxonomy" id="408172"/>
    <lineage>
        <taxon>unclassified sequences</taxon>
        <taxon>metagenomes</taxon>
        <taxon>ecological metagenomes</taxon>
    </lineage>
</organism>
<reference evidence="12" key="1">
    <citation type="submission" date="2018-05" db="EMBL/GenBank/DDBJ databases">
        <authorList>
            <person name="Lanie J.A."/>
            <person name="Ng W.-L."/>
            <person name="Kazmierczak K.M."/>
            <person name="Andrzejewski T.M."/>
            <person name="Davidsen T.M."/>
            <person name="Wayne K.J."/>
            <person name="Tettelin H."/>
            <person name="Glass J.I."/>
            <person name="Rusch D."/>
            <person name="Podicherti R."/>
            <person name="Tsui H.-C.T."/>
            <person name="Winkler M.E."/>
        </authorList>
    </citation>
    <scope>NUCLEOTIDE SEQUENCE</scope>
</reference>
<dbReference type="GO" id="GO:0009229">
    <property type="term" value="P:thiamine diphosphate biosynthetic process"/>
    <property type="evidence" value="ECO:0007669"/>
    <property type="project" value="UniProtKB-UniPathway"/>
</dbReference>
<dbReference type="InterPro" id="IPR036206">
    <property type="entry name" value="ThiamineP_synth_sf"/>
</dbReference>
<name>A0A381NDN4_9ZZZZ</name>
<evidence type="ECO:0000259" key="11">
    <source>
        <dbReference type="Pfam" id="PF02581"/>
    </source>
</evidence>
<sequence>VTDDGVLARQNITGVMKTVFETGGPDVALHIRGPSTNGRKIHELVTKMRPIADATGGSLFLNDRLDIALTTGADGVHLGQRSFPVYTVRQLVGRDLTVGASVHDESESAIAKEEGADYAFVGTLFMTPSHDGIEPGGVSLMLRVCPVAGDMPLLGIGGITPERVGSVLAAGAKGVAVIRGVWNAENPCDAVRAYLSELNLGEGEHS</sequence>
<dbReference type="GO" id="GO:0005737">
    <property type="term" value="C:cytoplasm"/>
    <property type="evidence" value="ECO:0007669"/>
    <property type="project" value="TreeGrafter"/>
</dbReference>
<evidence type="ECO:0000256" key="7">
    <source>
        <dbReference type="ARBA" id="ARBA00022977"/>
    </source>
</evidence>
<comment type="catalytic activity">
    <reaction evidence="10">
        <text>2-[(2R,5Z)-2-carboxy-4-methylthiazol-5(2H)-ylidene]ethyl phosphate + 4-amino-2-methyl-5-(diphosphooxymethyl)pyrimidine + 2 H(+) = thiamine phosphate + CO2 + diphosphate</text>
        <dbReference type="Rhea" id="RHEA:47844"/>
        <dbReference type="ChEBI" id="CHEBI:15378"/>
        <dbReference type="ChEBI" id="CHEBI:16526"/>
        <dbReference type="ChEBI" id="CHEBI:33019"/>
        <dbReference type="ChEBI" id="CHEBI:37575"/>
        <dbReference type="ChEBI" id="CHEBI:57841"/>
        <dbReference type="ChEBI" id="CHEBI:62899"/>
        <dbReference type="EC" id="2.5.1.3"/>
    </reaction>
</comment>
<gene>
    <name evidence="12" type="ORF">METZ01_LOCUS5536</name>
</gene>
<evidence type="ECO:0000256" key="2">
    <source>
        <dbReference type="ARBA" id="ARBA00005165"/>
    </source>
</evidence>
<evidence type="ECO:0000256" key="10">
    <source>
        <dbReference type="ARBA" id="ARBA00047883"/>
    </source>
</evidence>
<dbReference type="EMBL" id="UINC01000288">
    <property type="protein sequence ID" value="SUZ52682.1"/>
    <property type="molecule type" value="Genomic_DNA"/>
</dbReference>
<dbReference type="AlphaFoldDB" id="A0A381NDN4"/>
<dbReference type="EC" id="2.5.1.3" evidence="3"/>
<comment type="catalytic activity">
    <reaction evidence="8">
        <text>4-methyl-5-(2-phosphooxyethyl)-thiazole + 4-amino-2-methyl-5-(diphosphooxymethyl)pyrimidine + H(+) = thiamine phosphate + diphosphate</text>
        <dbReference type="Rhea" id="RHEA:22328"/>
        <dbReference type="ChEBI" id="CHEBI:15378"/>
        <dbReference type="ChEBI" id="CHEBI:33019"/>
        <dbReference type="ChEBI" id="CHEBI:37575"/>
        <dbReference type="ChEBI" id="CHEBI:57841"/>
        <dbReference type="ChEBI" id="CHEBI:58296"/>
        <dbReference type="EC" id="2.5.1.3"/>
    </reaction>
</comment>
<dbReference type="Pfam" id="PF02581">
    <property type="entry name" value="TMP-TENI"/>
    <property type="match status" value="1"/>
</dbReference>